<proteinExistence type="predicted"/>
<keyword evidence="1" id="KW-1133">Transmembrane helix</keyword>
<keyword evidence="3" id="KW-1185">Reference proteome</keyword>
<evidence type="ECO:0000256" key="1">
    <source>
        <dbReference type="SAM" id="Phobius"/>
    </source>
</evidence>
<feature type="transmembrane region" description="Helical" evidence="1">
    <location>
        <begin position="15"/>
        <end position="33"/>
    </location>
</feature>
<dbReference type="OrthoDB" id="9963453at2"/>
<organism evidence="2 3">
    <name type="scientific">Leptospira bandrabouensis</name>
    <dbReference type="NCBI Taxonomy" id="2484903"/>
    <lineage>
        <taxon>Bacteria</taxon>
        <taxon>Pseudomonadati</taxon>
        <taxon>Spirochaetota</taxon>
        <taxon>Spirochaetia</taxon>
        <taxon>Leptospirales</taxon>
        <taxon>Leptospiraceae</taxon>
        <taxon>Leptospira</taxon>
    </lineage>
</organism>
<dbReference type="EMBL" id="RQHU01000005">
    <property type="protein sequence ID" value="TGN16375.1"/>
    <property type="molecule type" value="Genomic_DNA"/>
</dbReference>
<comment type="caution">
    <text evidence="2">The sequence shown here is derived from an EMBL/GenBank/DDBJ whole genome shotgun (WGS) entry which is preliminary data.</text>
</comment>
<gene>
    <name evidence="2" type="ORF">EHR08_08990</name>
</gene>
<dbReference type="RefSeq" id="WP_135745986.1">
    <property type="nucleotide sequence ID" value="NZ_JAIZBL010000003.1"/>
</dbReference>
<evidence type="ECO:0000313" key="2">
    <source>
        <dbReference type="EMBL" id="TGN16375.1"/>
    </source>
</evidence>
<sequence>MFFNDSILSYFPKTLFRIILFMFLTVFSYHCGLPTGNDCSKAKDEAAICELAVYVAYPSCVKEDRRTSYQYPSNPTTYTVKVSDTGCELTRFALTQSCKDQKKKKCGE</sequence>
<evidence type="ECO:0000313" key="3">
    <source>
        <dbReference type="Proteomes" id="UP000297649"/>
    </source>
</evidence>
<reference evidence="2" key="1">
    <citation type="journal article" date="2019" name="PLoS Negl. Trop. Dis.">
        <title>Revisiting the worldwide diversity of Leptospira species in the environment.</title>
        <authorList>
            <person name="Vincent A.T."/>
            <person name="Schiettekatte O."/>
            <person name="Bourhy P."/>
            <person name="Veyrier F.J."/>
            <person name="Picardeau M."/>
        </authorList>
    </citation>
    <scope>NUCLEOTIDE SEQUENCE [LARGE SCALE GENOMIC DNA]</scope>
    <source>
        <strain evidence="2">201601109</strain>
    </source>
</reference>
<protein>
    <submittedName>
        <fullName evidence="2">Uncharacterized protein</fullName>
    </submittedName>
</protein>
<name>A0A6H3P3J8_9LEPT</name>
<accession>A0A6H3P3J8</accession>
<dbReference type="Proteomes" id="UP000297649">
    <property type="component" value="Unassembled WGS sequence"/>
</dbReference>
<keyword evidence="1" id="KW-0812">Transmembrane</keyword>
<dbReference type="AlphaFoldDB" id="A0A6H3P3J8"/>
<keyword evidence="1" id="KW-0472">Membrane</keyword>